<evidence type="ECO:0000259" key="3">
    <source>
        <dbReference type="SMART" id="SM00062"/>
    </source>
</evidence>
<sequence length="287" mass="31391">MSRPVVIIFAAILLTGCSQPDGDPVDAVAQTSSGFSAGEQASLSITGGRADTIVIAAAPRCPHNCEAGSDHEGYLVDLARDILAEAGYTVEYINLSWARALQMTREGQLDAVVGAFITDAPDLVFPDTPQGHSSVALFTHPDNTWHYSGIESLEGQQLLVINGYSYTEVLDSYIRQHQADQEKVWVISGPSPLNRAIELLDQVRTDIFVEDRYVMDWWAMSTGKTDNRPREAGLIDGSDTFVAFSPARKDAKKLAQLLSDGTRQRIEDGRAQQIFDNYGLTLRSQSP</sequence>
<dbReference type="EMBL" id="JABCKY010000001">
    <property type="protein sequence ID" value="NMT62432.1"/>
    <property type="molecule type" value="Genomic_DNA"/>
</dbReference>
<dbReference type="Proteomes" id="UP000567186">
    <property type="component" value="Unassembled WGS sequence"/>
</dbReference>
<dbReference type="PANTHER" id="PTHR35936:SF25">
    <property type="entry name" value="ABC TRANSPORTER SUBSTRATE-BINDING PROTEIN"/>
    <property type="match status" value="1"/>
</dbReference>
<evidence type="ECO:0000313" key="4">
    <source>
        <dbReference type="EMBL" id="NMT62432.1"/>
    </source>
</evidence>
<dbReference type="PANTHER" id="PTHR35936">
    <property type="entry name" value="MEMBRANE-BOUND LYTIC MUREIN TRANSGLYCOSYLASE F"/>
    <property type="match status" value="1"/>
</dbReference>
<dbReference type="AlphaFoldDB" id="A0A7Y0RAR3"/>
<evidence type="ECO:0000256" key="2">
    <source>
        <dbReference type="ARBA" id="ARBA00022729"/>
    </source>
</evidence>
<dbReference type="OrthoDB" id="245568at2"/>
<evidence type="ECO:0000313" key="5">
    <source>
        <dbReference type="Proteomes" id="UP000567186"/>
    </source>
</evidence>
<accession>A0A7Y0RAR3</accession>
<organism evidence="4 5">
    <name type="scientific">Marinobacter orientalis</name>
    <dbReference type="NCBI Taxonomy" id="1928859"/>
    <lineage>
        <taxon>Bacteria</taxon>
        <taxon>Pseudomonadati</taxon>
        <taxon>Pseudomonadota</taxon>
        <taxon>Gammaproteobacteria</taxon>
        <taxon>Pseudomonadales</taxon>
        <taxon>Marinobacteraceae</taxon>
        <taxon>Marinobacter</taxon>
    </lineage>
</organism>
<dbReference type="SMART" id="SM00062">
    <property type="entry name" value="PBPb"/>
    <property type="match status" value="1"/>
</dbReference>
<dbReference type="Gene3D" id="3.40.190.10">
    <property type="entry name" value="Periplasmic binding protein-like II"/>
    <property type="match status" value="2"/>
</dbReference>
<reference evidence="4 5" key="1">
    <citation type="submission" date="2020-04" db="EMBL/GenBank/DDBJ databases">
        <title>Marinobacter oceani sp. nov., isolated from marine solar saltern.</title>
        <authorList>
            <person name="Chen X.-Y."/>
        </authorList>
    </citation>
    <scope>NUCLEOTIDE SEQUENCE [LARGE SCALE GENOMIC DNA]</scope>
    <source>
        <strain evidence="4 5">W62</strain>
    </source>
</reference>
<comment type="caution">
    <text evidence="4">The sequence shown here is derived from an EMBL/GenBank/DDBJ whole genome shotgun (WGS) entry which is preliminary data.</text>
</comment>
<evidence type="ECO:0000256" key="1">
    <source>
        <dbReference type="ARBA" id="ARBA00010333"/>
    </source>
</evidence>
<name>A0A7Y0RAR3_9GAMM</name>
<dbReference type="InterPro" id="IPR001638">
    <property type="entry name" value="Solute-binding_3/MltF_N"/>
</dbReference>
<keyword evidence="2" id="KW-0732">Signal</keyword>
<proteinExistence type="inferred from homology"/>
<dbReference type="SUPFAM" id="SSF53850">
    <property type="entry name" value="Periplasmic binding protein-like II"/>
    <property type="match status" value="1"/>
</dbReference>
<gene>
    <name evidence="4" type="ORF">HIU99_02370</name>
</gene>
<dbReference type="PROSITE" id="PS00387">
    <property type="entry name" value="PPASE"/>
    <property type="match status" value="1"/>
</dbReference>
<keyword evidence="5" id="KW-1185">Reference proteome</keyword>
<protein>
    <submittedName>
        <fullName evidence="4">Transporter substrate-binding domain-containing protein</fullName>
    </submittedName>
</protein>
<dbReference type="RefSeq" id="WP_135953821.1">
    <property type="nucleotide sequence ID" value="NZ_JABCKY010000001.1"/>
</dbReference>
<dbReference type="PROSITE" id="PS51257">
    <property type="entry name" value="PROKAR_LIPOPROTEIN"/>
    <property type="match status" value="1"/>
</dbReference>
<dbReference type="Pfam" id="PF00497">
    <property type="entry name" value="SBP_bac_3"/>
    <property type="match status" value="1"/>
</dbReference>
<feature type="domain" description="Solute-binding protein family 3/N-terminal" evidence="3">
    <location>
        <begin position="52"/>
        <end position="282"/>
    </location>
</feature>
<comment type="similarity">
    <text evidence="1">Belongs to the bacterial solute-binding protein 3 family.</text>
</comment>